<name>A0ACC0WNS2_9STRA</name>
<proteinExistence type="predicted"/>
<dbReference type="Proteomes" id="UP001163321">
    <property type="component" value="Chromosome 10"/>
</dbReference>
<keyword evidence="2" id="KW-1185">Reference proteome</keyword>
<accession>A0ACC0WNS2</accession>
<dbReference type="EMBL" id="CM047589">
    <property type="protein sequence ID" value="KAI9920528.1"/>
    <property type="molecule type" value="Genomic_DNA"/>
</dbReference>
<reference evidence="1 2" key="1">
    <citation type="journal article" date="2022" name="bioRxiv">
        <title>The genome of the oomycete Peronosclerospora sorghi, a cosmopolitan pathogen of maize and sorghum, is inflated with dispersed pseudogenes.</title>
        <authorList>
            <person name="Fletcher K."/>
            <person name="Martin F."/>
            <person name="Isakeit T."/>
            <person name="Cavanaugh K."/>
            <person name="Magill C."/>
            <person name="Michelmore R."/>
        </authorList>
    </citation>
    <scope>NUCLEOTIDE SEQUENCE [LARGE SCALE GENOMIC DNA]</scope>
    <source>
        <strain evidence="1">P6</strain>
    </source>
</reference>
<comment type="caution">
    <text evidence="1">The sequence shown here is derived from an EMBL/GenBank/DDBJ whole genome shotgun (WGS) entry which is preliminary data.</text>
</comment>
<sequence>MLRGKSRDSTAKESAGIVVDARCTGRGLFGKLEELRLGRAGISLHQDIEVATNTGILDKLGFAAKERERQGRLDLLVPIYGRLNAIDQPLGNI</sequence>
<protein>
    <submittedName>
        <fullName evidence="1">Uncharacterized protein</fullName>
    </submittedName>
</protein>
<gene>
    <name evidence="1" type="ORF">PsorP6_015475</name>
</gene>
<evidence type="ECO:0000313" key="2">
    <source>
        <dbReference type="Proteomes" id="UP001163321"/>
    </source>
</evidence>
<evidence type="ECO:0000313" key="1">
    <source>
        <dbReference type="EMBL" id="KAI9920528.1"/>
    </source>
</evidence>
<organism evidence="1 2">
    <name type="scientific">Peronosclerospora sorghi</name>
    <dbReference type="NCBI Taxonomy" id="230839"/>
    <lineage>
        <taxon>Eukaryota</taxon>
        <taxon>Sar</taxon>
        <taxon>Stramenopiles</taxon>
        <taxon>Oomycota</taxon>
        <taxon>Peronosporomycetes</taxon>
        <taxon>Peronosporales</taxon>
        <taxon>Peronosporaceae</taxon>
        <taxon>Peronosclerospora</taxon>
    </lineage>
</organism>